<dbReference type="InterPro" id="IPR010987">
    <property type="entry name" value="Glutathione-S-Trfase_C-like"/>
</dbReference>
<protein>
    <submittedName>
        <fullName evidence="2">Glutathione S-transferase</fullName>
    </submittedName>
</protein>
<evidence type="ECO:0000313" key="3">
    <source>
        <dbReference type="Proteomes" id="UP000637002"/>
    </source>
</evidence>
<evidence type="ECO:0000313" key="2">
    <source>
        <dbReference type="EMBL" id="GGC90049.1"/>
    </source>
</evidence>
<dbReference type="SUPFAM" id="SSF52833">
    <property type="entry name" value="Thioredoxin-like"/>
    <property type="match status" value="1"/>
</dbReference>
<dbReference type="Pfam" id="PF13410">
    <property type="entry name" value="GST_C_2"/>
    <property type="match status" value="1"/>
</dbReference>
<dbReference type="PROSITE" id="PS50405">
    <property type="entry name" value="GST_CTER"/>
    <property type="match status" value="1"/>
</dbReference>
<dbReference type="GO" id="GO:0005737">
    <property type="term" value="C:cytoplasm"/>
    <property type="evidence" value="ECO:0007669"/>
    <property type="project" value="TreeGrafter"/>
</dbReference>
<comment type="caution">
    <text evidence="2">The sequence shown here is derived from an EMBL/GenBank/DDBJ whole genome shotgun (WGS) entry which is preliminary data.</text>
</comment>
<organism evidence="2 3">
    <name type="scientific">Chelatococcus reniformis</name>
    <dbReference type="NCBI Taxonomy" id="1494448"/>
    <lineage>
        <taxon>Bacteria</taxon>
        <taxon>Pseudomonadati</taxon>
        <taxon>Pseudomonadota</taxon>
        <taxon>Alphaproteobacteria</taxon>
        <taxon>Hyphomicrobiales</taxon>
        <taxon>Chelatococcaceae</taxon>
        <taxon>Chelatococcus</taxon>
    </lineage>
</organism>
<sequence length="330" mass="36122">MAAPYRLFGSELSPYSVKVRSYLRYKGVAHQWLARGPDTAAEFDAFAKLPLIPLLVTPDGRGLQDSTPLIEALDGDWPEPTIDPDEPVAKFVSALIEEYADEWVNKPMFHYRWSYDADARSAAARIVQGSMPALSPAEAERAADAIRARMVGRLALVGSSAATAPIIEASLQRLLAILERHLKSRPYLFGERPALGDFGLFAQLYECSTDPTPGALVEAAPAVSAWVARMLDPQVKGPFERWRDLEPTLRPLLDEEVTAVFLPWSRANAHAIQAGSATMTVDLPGGAFAQTPQRYHARSLAELGRKYAALQDKEQIHPALRAALGRLAIA</sequence>
<reference evidence="2" key="1">
    <citation type="journal article" date="2014" name="Int. J. Syst. Evol. Microbiol.">
        <title>Complete genome sequence of Corynebacterium casei LMG S-19264T (=DSM 44701T), isolated from a smear-ripened cheese.</title>
        <authorList>
            <consortium name="US DOE Joint Genome Institute (JGI-PGF)"/>
            <person name="Walter F."/>
            <person name="Albersmeier A."/>
            <person name="Kalinowski J."/>
            <person name="Ruckert C."/>
        </authorList>
    </citation>
    <scope>NUCLEOTIDE SEQUENCE</scope>
    <source>
        <strain evidence="2">CGMCC 1.12919</strain>
    </source>
</reference>
<dbReference type="InterPro" id="IPR050931">
    <property type="entry name" value="Mito_Protein_Transport_Metaxin"/>
</dbReference>
<dbReference type="InterPro" id="IPR036249">
    <property type="entry name" value="Thioredoxin-like_sf"/>
</dbReference>
<dbReference type="Gene3D" id="3.40.30.10">
    <property type="entry name" value="Glutaredoxin"/>
    <property type="match status" value="1"/>
</dbReference>
<feature type="domain" description="GST C-terminal" evidence="1">
    <location>
        <begin position="116"/>
        <end position="249"/>
    </location>
</feature>
<dbReference type="Gene3D" id="1.20.1050.10">
    <property type="match status" value="1"/>
</dbReference>
<dbReference type="EMBL" id="BMGG01000011">
    <property type="protein sequence ID" value="GGC90049.1"/>
    <property type="molecule type" value="Genomic_DNA"/>
</dbReference>
<dbReference type="PANTHER" id="PTHR12289:SF67">
    <property type="match status" value="1"/>
</dbReference>
<dbReference type="PANTHER" id="PTHR12289">
    <property type="entry name" value="METAXIN RELATED"/>
    <property type="match status" value="1"/>
</dbReference>
<dbReference type="Proteomes" id="UP000637002">
    <property type="component" value="Unassembled WGS sequence"/>
</dbReference>
<accession>A0A916XNJ4</accession>
<dbReference type="SUPFAM" id="SSF47616">
    <property type="entry name" value="GST C-terminal domain-like"/>
    <property type="match status" value="1"/>
</dbReference>
<reference evidence="2" key="2">
    <citation type="submission" date="2020-09" db="EMBL/GenBank/DDBJ databases">
        <authorList>
            <person name="Sun Q."/>
            <person name="Zhou Y."/>
        </authorList>
    </citation>
    <scope>NUCLEOTIDE SEQUENCE</scope>
    <source>
        <strain evidence="2">CGMCC 1.12919</strain>
    </source>
</reference>
<keyword evidence="3" id="KW-1185">Reference proteome</keyword>
<dbReference type="InterPro" id="IPR036282">
    <property type="entry name" value="Glutathione-S-Trfase_C_sf"/>
</dbReference>
<gene>
    <name evidence="2" type="ORF">GCM10010994_54840</name>
</gene>
<proteinExistence type="predicted"/>
<evidence type="ECO:0000259" key="1">
    <source>
        <dbReference type="PROSITE" id="PS50405"/>
    </source>
</evidence>
<name>A0A916XNJ4_9HYPH</name>
<dbReference type="InterPro" id="IPR004045">
    <property type="entry name" value="Glutathione_S-Trfase_N"/>
</dbReference>
<dbReference type="RefSeq" id="WP_188612354.1">
    <property type="nucleotide sequence ID" value="NZ_BMGG01000011.1"/>
</dbReference>
<dbReference type="Pfam" id="PF13409">
    <property type="entry name" value="GST_N_2"/>
    <property type="match status" value="1"/>
</dbReference>
<dbReference type="AlphaFoldDB" id="A0A916XNJ4"/>